<dbReference type="InterPro" id="IPR036640">
    <property type="entry name" value="ABC1_TM_sf"/>
</dbReference>
<dbReference type="Gene3D" id="1.20.1560.10">
    <property type="entry name" value="ABC transporter type 1, transmembrane domain"/>
    <property type="match status" value="1"/>
</dbReference>
<dbReference type="GO" id="GO:0034040">
    <property type="term" value="F:ATPase-coupled lipid transmembrane transporter activity"/>
    <property type="evidence" value="ECO:0007669"/>
    <property type="project" value="TreeGrafter"/>
</dbReference>
<keyword evidence="3" id="KW-1003">Cell membrane</keyword>
<keyword evidence="6" id="KW-0547">Nucleotide-binding</keyword>
<dbReference type="GO" id="GO:0005886">
    <property type="term" value="C:plasma membrane"/>
    <property type="evidence" value="ECO:0007669"/>
    <property type="project" value="UniProtKB-SubCell"/>
</dbReference>
<dbReference type="GO" id="GO:0005524">
    <property type="term" value="F:ATP binding"/>
    <property type="evidence" value="ECO:0007669"/>
    <property type="project" value="UniProtKB-KW"/>
</dbReference>
<sequence>MHSIARILRSVSALWPLYVGVILSSLITAALTLVSPFLVREATDLIVASLNGHTPANTAVRSIFLLSLGLLAADFARTSMNNVGGWIGDVMAARMRQILSTRYYATLLALPQKYYDNQVTGTIIARLNRSISEVTQFLRSFSNNFFPMIINLVAVLVITGFYYWPLTLLLTLLFPIYFWVTTLTSKRWISWEQDKNHQVDVAGGRFAEVVGQVKVVKSFLAEIRELSQFSERFQSTVATTKVQSRWWHSMDMIRGGAMNLIFFGIYFVLFYRTIYGYFSLGDMIMLIQLVGMVKQPINMLSWIVDAAQRAVAGSRDYFTVMAEPLEPSADPQLVAATSASEAPLLEERAPSPLPPHAPVVKFTNVTFSYSRDEQPVIQHVSFEVHRGEKIALVGESGGGKTTLVNLLLGLYQPQEGQLEVCAQDVRTVPAAQLRASVGVVFQDASLFSGTVRENIAYGRPNATQEEIEAVAKRANAHEFITTFPEGYDTLIGERGLRLSGGQQQRIAIARAMLKDAPILVLDEATSALDNRSERTVQAGLEELMANRTTVIIAHRLSTIASVDRIVTLDHGRIDEIGSPADLAQSGGIYSQLLKLTASNSAADQQRLKAFGFSTHHTDDVPSANR</sequence>
<evidence type="ECO:0000256" key="11">
    <source>
        <dbReference type="ARBA" id="ARBA00023455"/>
    </source>
</evidence>
<dbReference type="PROSITE" id="PS00211">
    <property type="entry name" value="ABC_TRANSPORTER_1"/>
    <property type="match status" value="1"/>
</dbReference>
<dbReference type="SMART" id="SM00382">
    <property type="entry name" value="AAA"/>
    <property type="match status" value="1"/>
</dbReference>
<protein>
    <submittedName>
        <fullName evidence="15">ATP-binding cassette domain-containing protein</fullName>
    </submittedName>
</protein>
<dbReference type="Pfam" id="PF00005">
    <property type="entry name" value="ABC_tran"/>
    <property type="match status" value="1"/>
</dbReference>
<keyword evidence="4" id="KW-0997">Cell inner membrane</keyword>
<dbReference type="AlphaFoldDB" id="A0A7H0SQ29"/>
<evidence type="ECO:0000259" key="14">
    <source>
        <dbReference type="PROSITE" id="PS50929"/>
    </source>
</evidence>
<dbReference type="InterPro" id="IPR017871">
    <property type="entry name" value="ABC_transporter-like_CS"/>
</dbReference>
<dbReference type="PROSITE" id="PS50893">
    <property type="entry name" value="ABC_TRANSPORTER_2"/>
    <property type="match status" value="1"/>
</dbReference>
<keyword evidence="10 12" id="KW-0472">Membrane</keyword>
<dbReference type="InterPro" id="IPR003439">
    <property type="entry name" value="ABC_transporter-like_ATP-bd"/>
</dbReference>
<name>A0A7H0SQ29_9CORY</name>
<dbReference type="SUPFAM" id="SSF90123">
    <property type="entry name" value="ABC transporter transmembrane region"/>
    <property type="match status" value="1"/>
</dbReference>
<feature type="domain" description="ABC transmembrane type-1" evidence="14">
    <location>
        <begin position="19"/>
        <end position="309"/>
    </location>
</feature>
<dbReference type="Pfam" id="PF00664">
    <property type="entry name" value="ABC_membrane"/>
    <property type="match status" value="1"/>
</dbReference>
<keyword evidence="9 12" id="KW-1133">Transmembrane helix</keyword>
<dbReference type="FunFam" id="3.40.50.300:FF:000221">
    <property type="entry name" value="Multidrug ABC transporter ATP-binding protein"/>
    <property type="match status" value="1"/>
</dbReference>
<evidence type="ECO:0000256" key="3">
    <source>
        <dbReference type="ARBA" id="ARBA00022475"/>
    </source>
</evidence>
<feature type="transmembrane region" description="Helical" evidence="12">
    <location>
        <begin position="145"/>
        <end position="164"/>
    </location>
</feature>
<dbReference type="Proteomes" id="UP000516320">
    <property type="component" value="Chromosome"/>
</dbReference>
<keyword evidence="16" id="KW-1185">Reference proteome</keyword>
<dbReference type="CDD" id="cd07346">
    <property type="entry name" value="ABC_6TM_exporters"/>
    <property type="match status" value="1"/>
</dbReference>
<dbReference type="InterPro" id="IPR003593">
    <property type="entry name" value="AAA+_ATPase"/>
</dbReference>
<feature type="transmembrane region" description="Helical" evidence="12">
    <location>
        <begin position="12"/>
        <end position="39"/>
    </location>
</feature>
<comment type="similarity">
    <text evidence="11">Belongs to the ABC transporter superfamily. Siderophore-Fe(3+) uptake transporter (SIUT) (TC 3.A.1.21) family.</text>
</comment>
<evidence type="ECO:0000259" key="13">
    <source>
        <dbReference type="PROSITE" id="PS50893"/>
    </source>
</evidence>
<feature type="transmembrane region" description="Helical" evidence="12">
    <location>
        <begin position="252"/>
        <end position="269"/>
    </location>
</feature>
<dbReference type="PROSITE" id="PS50929">
    <property type="entry name" value="ABC_TM1F"/>
    <property type="match status" value="1"/>
</dbReference>
<dbReference type="KEGG" id="cpoy:GP475_08400"/>
<evidence type="ECO:0000256" key="2">
    <source>
        <dbReference type="ARBA" id="ARBA00022448"/>
    </source>
</evidence>
<proteinExistence type="inferred from homology"/>
<dbReference type="PANTHER" id="PTHR24221:SF654">
    <property type="entry name" value="ATP-BINDING CASSETTE SUB-FAMILY B MEMBER 6"/>
    <property type="match status" value="1"/>
</dbReference>
<evidence type="ECO:0000313" key="15">
    <source>
        <dbReference type="EMBL" id="QNQ90654.1"/>
    </source>
</evidence>
<accession>A0A7H0SQ29</accession>
<organism evidence="15 16">
    <name type="scientific">Corynebacterium poyangense</name>
    <dbReference type="NCBI Taxonomy" id="2684405"/>
    <lineage>
        <taxon>Bacteria</taxon>
        <taxon>Bacillati</taxon>
        <taxon>Actinomycetota</taxon>
        <taxon>Actinomycetes</taxon>
        <taxon>Mycobacteriales</taxon>
        <taxon>Corynebacteriaceae</taxon>
        <taxon>Corynebacterium</taxon>
    </lineage>
</organism>
<evidence type="ECO:0000256" key="9">
    <source>
        <dbReference type="ARBA" id="ARBA00022989"/>
    </source>
</evidence>
<dbReference type="InterPro" id="IPR039421">
    <property type="entry name" value="Type_1_exporter"/>
</dbReference>
<keyword evidence="2" id="KW-0813">Transport</keyword>
<dbReference type="GO" id="GO:0016887">
    <property type="term" value="F:ATP hydrolysis activity"/>
    <property type="evidence" value="ECO:0007669"/>
    <property type="project" value="InterPro"/>
</dbReference>
<gene>
    <name evidence="15" type="ORF">GP475_08400</name>
</gene>
<dbReference type="GO" id="GO:0140359">
    <property type="term" value="F:ABC-type transporter activity"/>
    <property type="evidence" value="ECO:0007669"/>
    <property type="project" value="InterPro"/>
</dbReference>
<keyword evidence="8" id="KW-1278">Translocase</keyword>
<dbReference type="InterPro" id="IPR011527">
    <property type="entry name" value="ABC1_TM_dom"/>
</dbReference>
<evidence type="ECO:0000313" key="16">
    <source>
        <dbReference type="Proteomes" id="UP000516320"/>
    </source>
</evidence>
<dbReference type="InterPro" id="IPR027417">
    <property type="entry name" value="P-loop_NTPase"/>
</dbReference>
<keyword evidence="7 15" id="KW-0067">ATP-binding</keyword>
<reference evidence="15 16" key="1">
    <citation type="submission" date="2019-12" db="EMBL/GenBank/DDBJ databases">
        <title>Corynebacterium sp. nov., isolated from feces of the Anser Albifrons in China.</title>
        <authorList>
            <person name="Liu Q."/>
        </authorList>
    </citation>
    <scope>NUCLEOTIDE SEQUENCE [LARGE SCALE GENOMIC DNA]</scope>
    <source>
        <strain evidence="15 16">4H37-19</strain>
    </source>
</reference>
<dbReference type="Gene3D" id="3.40.50.300">
    <property type="entry name" value="P-loop containing nucleotide triphosphate hydrolases"/>
    <property type="match status" value="1"/>
</dbReference>
<evidence type="ECO:0000256" key="1">
    <source>
        <dbReference type="ARBA" id="ARBA00004429"/>
    </source>
</evidence>
<evidence type="ECO:0000256" key="7">
    <source>
        <dbReference type="ARBA" id="ARBA00022840"/>
    </source>
</evidence>
<dbReference type="EMBL" id="CP046884">
    <property type="protein sequence ID" value="QNQ90654.1"/>
    <property type="molecule type" value="Genomic_DNA"/>
</dbReference>
<evidence type="ECO:0000256" key="6">
    <source>
        <dbReference type="ARBA" id="ARBA00022741"/>
    </source>
</evidence>
<keyword evidence="5 12" id="KW-0812">Transmembrane</keyword>
<dbReference type="RefSeq" id="WP_187973968.1">
    <property type="nucleotide sequence ID" value="NZ_CP046884.1"/>
</dbReference>
<feature type="domain" description="ABC transporter" evidence="13">
    <location>
        <begin position="360"/>
        <end position="595"/>
    </location>
</feature>
<comment type="subcellular location">
    <subcellularLocation>
        <location evidence="1">Cell inner membrane</location>
        <topology evidence="1">Multi-pass membrane protein</topology>
    </subcellularLocation>
</comment>
<dbReference type="SUPFAM" id="SSF52540">
    <property type="entry name" value="P-loop containing nucleoside triphosphate hydrolases"/>
    <property type="match status" value="1"/>
</dbReference>
<evidence type="ECO:0000256" key="5">
    <source>
        <dbReference type="ARBA" id="ARBA00022692"/>
    </source>
</evidence>
<evidence type="ECO:0000256" key="8">
    <source>
        <dbReference type="ARBA" id="ARBA00022967"/>
    </source>
</evidence>
<dbReference type="PANTHER" id="PTHR24221">
    <property type="entry name" value="ATP-BINDING CASSETTE SUB-FAMILY B"/>
    <property type="match status" value="1"/>
</dbReference>
<evidence type="ECO:0000256" key="12">
    <source>
        <dbReference type="SAM" id="Phobius"/>
    </source>
</evidence>
<evidence type="ECO:0000256" key="10">
    <source>
        <dbReference type="ARBA" id="ARBA00023136"/>
    </source>
</evidence>
<evidence type="ECO:0000256" key="4">
    <source>
        <dbReference type="ARBA" id="ARBA00022519"/>
    </source>
</evidence>